<reference evidence="2 3" key="1">
    <citation type="submission" date="2024-09" db="EMBL/GenBank/DDBJ databases">
        <authorList>
            <person name="Sun Q."/>
            <person name="Mori K."/>
        </authorList>
    </citation>
    <scope>NUCLEOTIDE SEQUENCE [LARGE SCALE GENOMIC DNA]</scope>
    <source>
        <strain evidence="2 3">CECT 7682</strain>
    </source>
</reference>
<feature type="transmembrane region" description="Helical" evidence="1">
    <location>
        <begin position="227"/>
        <end position="249"/>
    </location>
</feature>
<protein>
    <recommendedName>
        <fullName evidence="4">NnrS protein</fullName>
    </recommendedName>
</protein>
<feature type="transmembrane region" description="Helical" evidence="1">
    <location>
        <begin position="88"/>
        <end position="106"/>
    </location>
</feature>
<evidence type="ECO:0000256" key="1">
    <source>
        <dbReference type="SAM" id="Phobius"/>
    </source>
</evidence>
<feature type="transmembrane region" description="Helical" evidence="1">
    <location>
        <begin position="7"/>
        <end position="27"/>
    </location>
</feature>
<evidence type="ECO:0008006" key="4">
    <source>
        <dbReference type="Google" id="ProtNLM"/>
    </source>
</evidence>
<feature type="transmembrane region" description="Helical" evidence="1">
    <location>
        <begin position="255"/>
        <end position="274"/>
    </location>
</feature>
<evidence type="ECO:0000313" key="3">
    <source>
        <dbReference type="Proteomes" id="UP001589654"/>
    </source>
</evidence>
<gene>
    <name evidence="2" type="ORF">ACFFUR_05455</name>
</gene>
<feature type="transmembrane region" description="Helical" evidence="1">
    <location>
        <begin position="294"/>
        <end position="315"/>
    </location>
</feature>
<proteinExistence type="predicted"/>
<organism evidence="2 3">
    <name type="scientific">Echinicola jeungdonensis</name>
    <dbReference type="NCBI Taxonomy" id="709343"/>
    <lineage>
        <taxon>Bacteria</taxon>
        <taxon>Pseudomonadati</taxon>
        <taxon>Bacteroidota</taxon>
        <taxon>Cytophagia</taxon>
        <taxon>Cytophagales</taxon>
        <taxon>Cyclobacteriaceae</taxon>
        <taxon>Echinicola</taxon>
    </lineage>
</organism>
<keyword evidence="1" id="KW-1133">Transmembrane helix</keyword>
<feature type="transmembrane region" description="Helical" evidence="1">
    <location>
        <begin position="118"/>
        <end position="138"/>
    </location>
</feature>
<keyword evidence="1" id="KW-0812">Transmembrane</keyword>
<sequence>MKIKSQFLFPLVLLALLVGIIGGWLRLGWQGIIIPKAAALHGLLMVGGFMGTMISLERSLIMKKKGWLLVPVISLLSIPIYLGGYFTLGIWAQVLASAGLVTLMYFQYSQRKLSEQLLLMVGAMFWLVGNILVLKTQFIPQGSSWWIGFIMLTIVGERLEFGKFLPNPKWSRPLMFVLLGLFTLGLLFPFHQMGHQLVGTTTIGAGLWLIRFDMARFAVRKQGIHRFIGWGLLMGYCWLVLFGCIVLAFPNHPLYYDLFLHSFFLGFAFSMIWAHGPIMLPTFLKIHHTIYHPLMWVIWGFFQVSLIARLGFGFVQNMEARKWLGVVNGWIIILFFVLFIVLIIRSKYQYKVSVSSVKKENLKMVN</sequence>
<evidence type="ECO:0000313" key="2">
    <source>
        <dbReference type="EMBL" id="MFB9211244.1"/>
    </source>
</evidence>
<dbReference type="Proteomes" id="UP001589654">
    <property type="component" value="Unassembled WGS sequence"/>
</dbReference>
<name>A0ABV5J5M3_9BACT</name>
<feature type="transmembrane region" description="Helical" evidence="1">
    <location>
        <begin position="197"/>
        <end position="215"/>
    </location>
</feature>
<feature type="transmembrane region" description="Helical" evidence="1">
    <location>
        <begin position="327"/>
        <end position="344"/>
    </location>
</feature>
<keyword evidence="1" id="KW-0472">Membrane</keyword>
<keyword evidence="3" id="KW-1185">Reference proteome</keyword>
<dbReference type="RefSeq" id="WP_290249267.1">
    <property type="nucleotide sequence ID" value="NZ_JAUFQT010000002.1"/>
</dbReference>
<accession>A0ABV5J5M3</accession>
<feature type="transmembrane region" description="Helical" evidence="1">
    <location>
        <begin position="173"/>
        <end position="191"/>
    </location>
</feature>
<feature type="transmembrane region" description="Helical" evidence="1">
    <location>
        <begin position="66"/>
        <end position="82"/>
    </location>
</feature>
<comment type="caution">
    <text evidence="2">The sequence shown here is derived from an EMBL/GenBank/DDBJ whole genome shotgun (WGS) entry which is preliminary data.</text>
</comment>
<dbReference type="EMBL" id="JBHMEW010000045">
    <property type="protein sequence ID" value="MFB9211244.1"/>
    <property type="molecule type" value="Genomic_DNA"/>
</dbReference>
<feature type="transmembrane region" description="Helical" evidence="1">
    <location>
        <begin position="33"/>
        <end position="54"/>
    </location>
</feature>